<evidence type="ECO:0000313" key="2">
    <source>
        <dbReference type="Proteomes" id="UP000887013"/>
    </source>
</evidence>
<accession>A0A8X6N1Q8</accession>
<dbReference type="Proteomes" id="UP000887013">
    <property type="component" value="Unassembled WGS sequence"/>
</dbReference>
<protein>
    <submittedName>
        <fullName evidence="1">Uncharacterized protein</fullName>
    </submittedName>
</protein>
<reference evidence="1" key="1">
    <citation type="submission" date="2020-08" db="EMBL/GenBank/DDBJ databases">
        <title>Multicomponent nature underlies the extraordinary mechanical properties of spider dragline silk.</title>
        <authorList>
            <person name="Kono N."/>
            <person name="Nakamura H."/>
            <person name="Mori M."/>
            <person name="Yoshida Y."/>
            <person name="Ohtoshi R."/>
            <person name="Malay A.D."/>
            <person name="Moran D.A.P."/>
            <person name="Tomita M."/>
            <person name="Numata K."/>
            <person name="Arakawa K."/>
        </authorList>
    </citation>
    <scope>NUCLEOTIDE SEQUENCE</scope>
</reference>
<dbReference type="EMBL" id="BMAW01053027">
    <property type="protein sequence ID" value="GFS88853.1"/>
    <property type="molecule type" value="Genomic_DNA"/>
</dbReference>
<proteinExistence type="predicted"/>
<sequence>MREKRHRKFLPLLLQNQSNWVRTSNVKTFKFEPFKMFGREKNTLFMVNKFYKPVFKTPQMWKYANGVQFDVTLGLGFELLSIFRKFEINDLNWYHIMVKGDVFGKFVEEMEVFGD</sequence>
<comment type="caution">
    <text evidence="1">The sequence shown here is derived from an EMBL/GenBank/DDBJ whole genome shotgun (WGS) entry which is preliminary data.</text>
</comment>
<name>A0A8X6N1Q8_NEPPI</name>
<keyword evidence="2" id="KW-1185">Reference proteome</keyword>
<gene>
    <name evidence="1" type="ORF">NPIL_515441</name>
</gene>
<organism evidence="1 2">
    <name type="scientific">Nephila pilipes</name>
    <name type="common">Giant wood spider</name>
    <name type="synonym">Nephila maculata</name>
    <dbReference type="NCBI Taxonomy" id="299642"/>
    <lineage>
        <taxon>Eukaryota</taxon>
        <taxon>Metazoa</taxon>
        <taxon>Ecdysozoa</taxon>
        <taxon>Arthropoda</taxon>
        <taxon>Chelicerata</taxon>
        <taxon>Arachnida</taxon>
        <taxon>Araneae</taxon>
        <taxon>Araneomorphae</taxon>
        <taxon>Entelegynae</taxon>
        <taxon>Araneoidea</taxon>
        <taxon>Nephilidae</taxon>
        <taxon>Nephila</taxon>
    </lineage>
</organism>
<dbReference type="AlphaFoldDB" id="A0A8X6N1Q8"/>
<evidence type="ECO:0000313" key="1">
    <source>
        <dbReference type="EMBL" id="GFS88853.1"/>
    </source>
</evidence>